<dbReference type="SUPFAM" id="SSF53850">
    <property type="entry name" value="Periplasmic binding protein-like II"/>
    <property type="match status" value="1"/>
</dbReference>
<dbReference type="AlphaFoldDB" id="A0A097IFT6"/>
<accession>A0A097IFT6</accession>
<dbReference type="HOGENOM" id="CLU_019602_18_1_11"/>
<feature type="chain" id="PRO_5039024385" evidence="2">
    <location>
        <begin position="24"/>
        <end position="298"/>
    </location>
</feature>
<evidence type="ECO:0000256" key="2">
    <source>
        <dbReference type="SAM" id="SignalP"/>
    </source>
</evidence>
<keyword evidence="5" id="KW-1185">Reference proteome</keyword>
<evidence type="ECO:0000313" key="4">
    <source>
        <dbReference type="EMBL" id="AIT60980.1"/>
    </source>
</evidence>
<dbReference type="Gene3D" id="3.40.190.10">
    <property type="entry name" value="Periplasmic binding protein-like II"/>
    <property type="match status" value="2"/>
</dbReference>
<keyword evidence="1 2" id="KW-0732">Signal</keyword>
<proteinExistence type="predicted"/>
<dbReference type="KEGG" id="cdo:CDOO_06720"/>
<organism evidence="4 5">
    <name type="scientific">Corynebacterium doosanense CAU 212 = DSM 45436</name>
    <dbReference type="NCBI Taxonomy" id="558173"/>
    <lineage>
        <taxon>Bacteria</taxon>
        <taxon>Bacillati</taxon>
        <taxon>Actinomycetota</taxon>
        <taxon>Actinomycetes</taxon>
        <taxon>Mycobacteriales</taxon>
        <taxon>Corynebacteriaceae</taxon>
        <taxon>Corynebacterium</taxon>
    </lineage>
</organism>
<evidence type="ECO:0000256" key="1">
    <source>
        <dbReference type="ARBA" id="ARBA00022729"/>
    </source>
</evidence>
<dbReference type="SMART" id="SM00062">
    <property type="entry name" value="PBPb"/>
    <property type="match status" value="1"/>
</dbReference>
<name>A0A097IFT6_9CORY</name>
<protein>
    <submittedName>
        <fullName evidence="4">ABC transporter substrate-binding protein</fullName>
    </submittedName>
</protein>
<dbReference type="RefSeq" id="WP_026159439.1">
    <property type="nucleotide sequence ID" value="NZ_AQUX01000008.1"/>
</dbReference>
<reference evidence="4 5" key="1">
    <citation type="submission" date="2013-09" db="EMBL/GenBank/DDBJ databases">
        <title>Complete genome sequence of Corynebacterium doosanense CAU 212(T) (=DSM 45436(T)), isolated from activated sludge.</title>
        <authorList>
            <person name="Schaffert L."/>
            <person name="Albersmeier A."/>
            <person name="Kalinowski J."/>
            <person name="Ruckert C."/>
        </authorList>
    </citation>
    <scope>NUCLEOTIDE SEQUENCE [LARGE SCALE GENOMIC DNA]</scope>
    <source>
        <strain evidence="4 5">CAU 212</strain>
    </source>
</reference>
<dbReference type="PANTHER" id="PTHR35936:SF17">
    <property type="entry name" value="ARGININE-BINDING EXTRACELLULAR PROTEIN ARTP"/>
    <property type="match status" value="1"/>
</dbReference>
<dbReference type="Pfam" id="PF00497">
    <property type="entry name" value="SBP_bac_3"/>
    <property type="match status" value="1"/>
</dbReference>
<sequence>MTRRMLCAAVVASATVMSGCVTNTEDGHPEGWEPILPDTVLEIAAMVPAEAAADGVLTAGTNPPFAPFEFKDSSGAVIGVEMDLGAAIASVMGLKYQPVEQDFALILPSVQAGTVDMGISGFTDTEERRQTFDFVNYMYAGVQWAQQTGDDIDPEQPCGLTVAVQRTTVSDTDDVRPKSAACEESGQDPITVLSYDTSDNAALAVLTGRADALSADSPVTAWAVNRSDDKMELTGGLSMAAPYGFAVNKDSALGPAAAAALQYLIDTGAYRDILAQWGIEDGLIDEAMINEQPVEGLS</sequence>
<feature type="domain" description="Solute-binding protein family 3/N-terminal" evidence="3">
    <location>
        <begin position="56"/>
        <end position="281"/>
    </location>
</feature>
<evidence type="ECO:0000259" key="3">
    <source>
        <dbReference type="SMART" id="SM00062"/>
    </source>
</evidence>
<dbReference type="OrthoDB" id="9762169at2"/>
<dbReference type="InterPro" id="IPR001638">
    <property type="entry name" value="Solute-binding_3/MltF_N"/>
</dbReference>
<dbReference type="PANTHER" id="PTHR35936">
    <property type="entry name" value="MEMBRANE-BOUND LYTIC MUREIN TRANSGLYCOSYLASE F"/>
    <property type="match status" value="1"/>
</dbReference>
<dbReference type="PROSITE" id="PS51257">
    <property type="entry name" value="PROKAR_LIPOPROTEIN"/>
    <property type="match status" value="1"/>
</dbReference>
<dbReference type="Proteomes" id="UP000029914">
    <property type="component" value="Chromosome"/>
</dbReference>
<feature type="signal peptide" evidence="2">
    <location>
        <begin position="1"/>
        <end position="23"/>
    </location>
</feature>
<dbReference type="STRING" id="558173.CDOO_06720"/>
<evidence type="ECO:0000313" key="5">
    <source>
        <dbReference type="Proteomes" id="UP000029914"/>
    </source>
</evidence>
<dbReference type="eggNOG" id="COG0834">
    <property type="taxonomic scope" value="Bacteria"/>
</dbReference>
<dbReference type="EMBL" id="CP006764">
    <property type="protein sequence ID" value="AIT60980.1"/>
    <property type="molecule type" value="Genomic_DNA"/>
</dbReference>
<dbReference type="CDD" id="cd01004">
    <property type="entry name" value="PBP2_MidA_like"/>
    <property type="match status" value="1"/>
</dbReference>
<gene>
    <name evidence="4" type="ORF">CDOO_06720</name>
</gene>